<keyword evidence="2" id="KW-1185">Reference proteome</keyword>
<evidence type="ECO:0000313" key="1">
    <source>
        <dbReference type="EMBL" id="CAI9262170.1"/>
    </source>
</evidence>
<name>A0AA35Y284_LACSI</name>
<sequence length="98" mass="11251">MSISNQELLKSLKRSVMRMRQMKICNTSLGKQRQLNTDKYMNGGYFQALHKLFLLLWLTGTTRSIHELAATSEHLLLGLHLLKTPSLRHAMLLMSQAL</sequence>
<dbReference type="Proteomes" id="UP001177003">
    <property type="component" value="Chromosome 0"/>
</dbReference>
<dbReference type="AlphaFoldDB" id="A0AA35Y284"/>
<organism evidence="1 2">
    <name type="scientific">Lactuca saligna</name>
    <name type="common">Willowleaf lettuce</name>
    <dbReference type="NCBI Taxonomy" id="75948"/>
    <lineage>
        <taxon>Eukaryota</taxon>
        <taxon>Viridiplantae</taxon>
        <taxon>Streptophyta</taxon>
        <taxon>Embryophyta</taxon>
        <taxon>Tracheophyta</taxon>
        <taxon>Spermatophyta</taxon>
        <taxon>Magnoliopsida</taxon>
        <taxon>eudicotyledons</taxon>
        <taxon>Gunneridae</taxon>
        <taxon>Pentapetalae</taxon>
        <taxon>asterids</taxon>
        <taxon>campanulids</taxon>
        <taxon>Asterales</taxon>
        <taxon>Asteraceae</taxon>
        <taxon>Cichorioideae</taxon>
        <taxon>Cichorieae</taxon>
        <taxon>Lactucinae</taxon>
        <taxon>Lactuca</taxon>
    </lineage>
</organism>
<accession>A0AA35Y284</accession>
<protein>
    <submittedName>
        <fullName evidence="1">Uncharacterized protein</fullName>
    </submittedName>
</protein>
<reference evidence="1" key="1">
    <citation type="submission" date="2023-04" db="EMBL/GenBank/DDBJ databases">
        <authorList>
            <person name="Vijverberg K."/>
            <person name="Xiong W."/>
            <person name="Schranz E."/>
        </authorList>
    </citation>
    <scope>NUCLEOTIDE SEQUENCE</scope>
</reference>
<evidence type="ECO:0000313" key="2">
    <source>
        <dbReference type="Proteomes" id="UP001177003"/>
    </source>
</evidence>
<proteinExistence type="predicted"/>
<dbReference type="EMBL" id="OX465086">
    <property type="protein sequence ID" value="CAI9262170.1"/>
    <property type="molecule type" value="Genomic_DNA"/>
</dbReference>
<gene>
    <name evidence="1" type="ORF">LSALG_LOCUS2921</name>
</gene>